<evidence type="ECO:0000313" key="2">
    <source>
        <dbReference type="EMBL" id="GIF07294.1"/>
    </source>
</evidence>
<feature type="region of interest" description="Disordered" evidence="1">
    <location>
        <begin position="1"/>
        <end position="27"/>
    </location>
</feature>
<dbReference type="EMBL" id="BOMW01000046">
    <property type="protein sequence ID" value="GIF07294.1"/>
    <property type="molecule type" value="Genomic_DNA"/>
</dbReference>
<feature type="region of interest" description="Disordered" evidence="1">
    <location>
        <begin position="61"/>
        <end position="94"/>
    </location>
</feature>
<organism evidence="2 3">
    <name type="scientific">Actinoplanes siamensis</name>
    <dbReference type="NCBI Taxonomy" id="1223317"/>
    <lineage>
        <taxon>Bacteria</taxon>
        <taxon>Bacillati</taxon>
        <taxon>Actinomycetota</taxon>
        <taxon>Actinomycetes</taxon>
        <taxon>Micromonosporales</taxon>
        <taxon>Micromonosporaceae</taxon>
        <taxon>Actinoplanes</taxon>
    </lineage>
</organism>
<gene>
    <name evidence="2" type="ORF">Asi03nite_48320</name>
</gene>
<sequence length="120" mass="12940">MRLTRGAARLSLNGSDRRRARLGGASRRPALPARLDDAFQRLDDAFQRLDDAFQRLDDAFQRPTAPAAPGWRPEGPTRAGRAPPAVPRRAFAGAGARLRPYHRVAAAAGAGQRASSSSLR</sequence>
<reference evidence="2" key="1">
    <citation type="submission" date="2021-01" db="EMBL/GenBank/DDBJ databases">
        <title>Whole genome shotgun sequence of Actinoplanes siamensis NBRC 109076.</title>
        <authorList>
            <person name="Komaki H."/>
            <person name="Tamura T."/>
        </authorList>
    </citation>
    <scope>NUCLEOTIDE SEQUENCE</scope>
    <source>
        <strain evidence="2">NBRC 109076</strain>
    </source>
</reference>
<feature type="compositionally biased region" description="Low complexity" evidence="1">
    <location>
        <begin position="72"/>
        <end position="94"/>
    </location>
</feature>
<evidence type="ECO:0000256" key="1">
    <source>
        <dbReference type="SAM" id="MobiDB-lite"/>
    </source>
</evidence>
<comment type="caution">
    <text evidence="2">The sequence shown here is derived from an EMBL/GenBank/DDBJ whole genome shotgun (WGS) entry which is preliminary data.</text>
</comment>
<dbReference type="Proteomes" id="UP000629619">
    <property type="component" value="Unassembled WGS sequence"/>
</dbReference>
<name>A0A919NA07_9ACTN</name>
<keyword evidence="3" id="KW-1185">Reference proteome</keyword>
<proteinExistence type="predicted"/>
<evidence type="ECO:0000313" key="3">
    <source>
        <dbReference type="Proteomes" id="UP000629619"/>
    </source>
</evidence>
<accession>A0A919NA07</accession>
<dbReference type="AlphaFoldDB" id="A0A919NA07"/>
<protein>
    <submittedName>
        <fullName evidence="2">Uncharacterized protein</fullName>
    </submittedName>
</protein>